<organism evidence="1 2">
    <name type="scientific">Paenibacillus apiarius</name>
    <dbReference type="NCBI Taxonomy" id="46240"/>
    <lineage>
        <taxon>Bacteria</taxon>
        <taxon>Bacillati</taxon>
        <taxon>Bacillota</taxon>
        <taxon>Bacilli</taxon>
        <taxon>Bacillales</taxon>
        <taxon>Paenibacillaceae</taxon>
        <taxon>Paenibacillus</taxon>
    </lineage>
</organism>
<accession>A0ABT4DTA5</accession>
<dbReference type="RefSeq" id="WP_268601864.1">
    <property type="nucleotide sequence ID" value="NZ_JAMDLV010000078.1"/>
</dbReference>
<name>A0ABT4DTA5_9BACL</name>
<comment type="caution">
    <text evidence="1">The sequence shown here is derived from an EMBL/GenBank/DDBJ whole genome shotgun (WGS) entry which is preliminary data.</text>
</comment>
<dbReference type="Proteomes" id="UP001207626">
    <property type="component" value="Unassembled WGS sequence"/>
</dbReference>
<protein>
    <submittedName>
        <fullName evidence="1">Uncharacterized protein</fullName>
    </submittedName>
</protein>
<gene>
    <name evidence="1" type="ORF">M5X09_13080</name>
</gene>
<proteinExistence type="predicted"/>
<dbReference type="EMBL" id="JAMDLW010000016">
    <property type="protein sequence ID" value="MCY9520587.1"/>
    <property type="molecule type" value="Genomic_DNA"/>
</dbReference>
<sequence length="76" mass="8827">MSNGISIWTLKKMPMQHVVRYIEENSGIEFQARMANMSHNNYGKLTSAQAQEQLATAISRMNEEQYTEYLLELIDE</sequence>
<keyword evidence="2" id="KW-1185">Reference proteome</keyword>
<reference evidence="1 2" key="1">
    <citation type="submission" date="2022-05" db="EMBL/GenBank/DDBJ databases">
        <title>Genome Sequencing of Bee-Associated Microbes.</title>
        <authorList>
            <person name="Dunlap C."/>
        </authorList>
    </citation>
    <scope>NUCLEOTIDE SEQUENCE [LARGE SCALE GENOMIC DNA]</scope>
    <source>
        <strain evidence="1 2">NRRL NRS-1438</strain>
    </source>
</reference>
<evidence type="ECO:0000313" key="2">
    <source>
        <dbReference type="Proteomes" id="UP001207626"/>
    </source>
</evidence>
<evidence type="ECO:0000313" key="1">
    <source>
        <dbReference type="EMBL" id="MCY9520587.1"/>
    </source>
</evidence>